<dbReference type="SUPFAM" id="SSF47923">
    <property type="entry name" value="Ypt/Rab-GAP domain of gyp1p"/>
    <property type="match status" value="2"/>
</dbReference>
<feature type="region of interest" description="Disordered" evidence="2">
    <location>
        <begin position="120"/>
        <end position="140"/>
    </location>
</feature>
<feature type="region of interest" description="Disordered" evidence="2">
    <location>
        <begin position="905"/>
        <end position="951"/>
    </location>
</feature>
<comment type="caution">
    <text evidence="5">The sequence shown here is derived from an EMBL/GenBank/DDBJ whole genome shotgun (WGS) entry which is preliminary data.</text>
</comment>
<keyword evidence="3" id="KW-0812">Transmembrane</keyword>
<dbReference type="SMART" id="SM00164">
    <property type="entry name" value="TBC"/>
    <property type="match status" value="1"/>
</dbReference>
<reference evidence="5" key="1">
    <citation type="submission" date="2022-12" db="EMBL/GenBank/DDBJ databases">
        <title>Genome assemblies of Blomia tropicalis.</title>
        <authorList>
            <person name="Cui Y."/>
        </authorList>
    </citation>
    <scope>NUCLEOTIDE SEQUENCE</scope>
    <source>
        <tissue evidence="5">Adult mites</tissue>
    </source>
</reference>
<feature type="transmembrane region" description="Helical" evidence="3">
    <location>
        <begin position="837"/>
        <end position="854"/>
    </location>
</feature>
<accession>A0A9Q0M837</accession>
<protein>
    <recommendedName>
        <fullName evidence="4">Rab-GAP TBC domain-containing protein</fullName>
    </recommendedName>
</protein>
<keyword evidence="3" id="KW-1133">Transmembrane helix</keyword>
<evidence type="ECO:0000313" key="5">
    <source>
        <dbReference type="EMBL" id="KAJ6220649.1"/>
    </source>
</evidence>
<feature type="region of interest" description="Disordered" evidence="2">
    <location>
        <begin position="21"/>
        <end position="73"/>
    </location>
</feature>
<feature type="compositionally biased region" description="Polar residues" evidence="2">
    <location>
        <begin position="46"/>
        <end position="59"/>
    </location>
</feature>
<keyword evidence="6" id="KW-1185">Reference proteome</keyword>
<feature type="compositionally biased region" description="Basic residues" evidence="2">
    <location>
        <begin position="63"/>
        <end position="73"/>
    </location>
</feature>
<feature type="compositionally biased region" description="Basic and acidic residues" evidence="2">
    <location>
        <begin position="581"/>
        <end position="600"/>
    </location>
</feature>
<dbReference type="GO" id="GO:0005096">
    <property type="term" value="F:GTPase activator activity"/>
    <property type="evidence" value="ECO:0007669"/>
    <property type="project" value="UniProtKB-KW"/>
</dbReference>
<keyword evidence="1" id="KW-0343">GTPase activation</keyword>
<gene>
    <name evidence="5" type="ORF">RDWZM_006461</name>
</gene>
<dbReference type="PANTHER" id="PTHR22957:SF645">
    <property type="entry name" value="LD27216P"/>
    <property type="match status" value="1"/>
</dbReference>
<feature type="compositionally biased region" description="Basic residues" evidence="2">
    <location>
        <begin position="25"/>
        <end position="43"/>
    </location>
</feature>
<dbReference type="Pfam" id="PF00566">
    <property type="entry name" value="RabGAP-TBC"/>
    <property type="match status" value="1"/>
</dbReference>
<feature type="compositionally biased region" description="Basic residues" evidence="2">
    <location>
        <begin position="929"/>
        <end position="941"/>
    </location>
</feature>
<dbReference type="Proteomes" id="UP001142055">
    <property type="component" value="Chromosome 2"/>
</dbReference>
<feature type="domain" description="Rab-GAP TBC" evidence="4">
    <location>
        <begin position="326"/>
        <end position="513"/>
    </location>
</feature>
<feature type="region of interest" description="Disordered" evidence="2">
    <location>
        <begin position="716"/>
        <end position="749"/>
    </location>
</feature>
<evidence type="ECO:0000256" key="3">
    <source>
        <dbReference type="SAM" id="Phobius"/>
    </source>
</evidence>
<dbReference type="InterPro" id="IPR035969">
    <property type="entry name" value="Rab-GAP_TBC_sf"/>
</dbReference>
<feature type="transmembrane region" description="Helical" evidence="3">
    <location>
        <begin position="812"/>
        <end position="830"/>
    </location>
</feature>
<dbReference type="InterPro" id="IPR000195">
    <property type="entry name" value="Rab-GAP-TBC_dom"/>
</dbReference>
<evidence type="ECO:0000313" key="6">
    <source>
        <dbReference type="Proteomes" id="UP001142055"/>
    </source>
</evidence>
<evidence type="ECO:0000256" key="1">
    <source>
        <dbReference type="ARBA" id="ARBA00022468"/>
    </source>
</evidence>
<dbReference type="AlphaFoldDB" id="A0A9Q0M837"/>
<dbReference type="PANTHER" id="PTHR22957">
    <property type="entry name" value="TBC1 DOMAIN FAMILY MEMBER GTPASE-ACTIVATING PROTEIN"/>
    <property type="match status" value="1"/>
</dbReference>
<organism evidence="5 6">
    <name type="scientific">Blomia tropicalis</name>
    <name type="common">Mite</name>
    <dbReference type="NCBI Taxonomy" id="40697"/>
    <lineage>
        <taxon>Eukaryota</taxon>
        <taxon>Metazoa</taxon>
        <taxon>Ecdysozoa</taxon>
        <taxon>Arthropoda</taxon>
        <taxon>Chelicerata</taxon>
        <taxon>Arachnida</taxon>
        <taxon>Acari</taxon>
        <taxon>Acariformes</taxon>
        <taxon>Sarcoptiformes</taxon>
        <taxon>Astigmata</taxon>
        <taxon>Glycyphagoidea</taxon>
        <taxon>Echimyopodidae</taxon>
        <taxon>Blomia</taxon>
    </lineage>
</organism>
<proteinExistence type="predicted"/>
<dbReference type="Gene3D" id="1.10.472.80">
    <property type="entry name" value="Ypt/Rab-GAP domain of gyp1p, domain 3"/>
    <property type="match status" value="1"/>
</dbReference>
<feature type="region of interest" description="Disordered" evidence="2">
    <location>
        <begin position="530"/>
        <end position="560"/>
    </location>
</feature>
<dbReference type="Gene3D" id="1.10.8.270">
    <property type="entry name" value="putative rabgap domain of human tbc1 domain family member 14 like domains"/>
    <property type="match status" value="1"/>
</dbReference>
<name>A0A9Q0M837_BLOTA</name>
<feature type="region of interest" description="Disordered" evidence="2">
    <location>
        <begin position="580"/>
        <end position="605"/>
    </location>
</feature>
<feature type="compositionally biased region" description="Polar residues" evidence="2">
    <location>
        <begin position="719"/>
        <end position="744"/>
    </location>
</feature>
<evidence type="ECO:0000256" key="2">
    <source>
        <dbReference type="SAM" id="MobiDB-lite"/>
    </source>
</evidence>
<feature type="transmembrane region" description="Helical" evidence="3">
    <location>
        <begin position="866"/>
        <end position="896"/>
    </location>
</feature>
<feature type="compositionally biased region" description="Basic and acidic residues" evidence="2">
    <location>
        <begin position="530"/>
        <end position="552"/>
    </location>
</feature>
<evidence type="ECO:0000259" key="4">
    <source>
        <dbReference type="PROSITE" id="PS50086"/>
    </source>
</evidence>
<keyword evidence="3" id="KW-0472">Membrane</keyword>
<dbReference type="PROSITE" id="PS50086">
    <property type="entry name" value="TBC_RABGAP"/>
    <property type="match status" value="1"/>
</dbReference>
<dbReference type="EMBL" id="JAPWDV010000002">
    <property type="protein sequence ID" value="KAJ6220649.1"/>
    <property type="molecule type" value="Genomic_DNA"/>
</dbReference>
<sequence length="951" mass="108594">MLILDTNQVVQSPATVERVPTSNYYHHHNRRHRRHSRRNRNTNHHQVNNESNQASGSNEEFNRHHRRHSHRHGAGRILVKYLRNAARNSFHNLYDDLTNTINPEMSVHYQNIHDFLNNQMDSPQSRTTMNQQNHSRSSNLNQSQFNEMHEFITINDSTEMSGQLGQPNPHPNVYNPYAPPPARSGLFHLNDFLQDPLNAGLSTLTKVSQIVRSPTTHIIDGASAAYNIANNIFTPRPPGHAERIYHSSSGMIQPPFNGIQHQNMRNQESFNFVEEDDGMPLPPPVLPLIECTIQQNRLEPLTMEEFSANKWTKDDLCIRIFKGGIAEDNKLRMRLWPVILGLTDDPQTEFDWTEMNKLYKHYQRDVIRCDRTHPYYHGEAESLNRLKSLLLTYMMYDFDTGYVQGMSDLASPLLYVTDGDICKSFWFFTQMMDFTHNNFEMSQMTIKLQLEMLWKLIELTDPIFAQYLTNNDSVNCYFAFRWIVCQFKREFMKTNFDDYQDVLLLWESIWTCSAVRRQLTKLREEEDSKLADVTSEKIEAKSSEQAPEEKQTTKNNNTSIYPMKELEDEKLLSSKMENCNLEDKTETGESNKQETVDLSERSSTPIEVQQRTLSNPNNNIYVPEVKRLSDTELYILCICLCIIRRERDLIMVNRFESTDILKHFNTLQLNSNLKDILIHAANIWSWLVYDGKEALLYAHLESGGVNPFSPSSSSSASSLATGGQTTSNGSTIAQHGSSASVSNSTGGGPLSRTDTDDFDLLTDVRLSNISAFLFYLAEFATDQSDDLGFWKTQWQIAITNLSGKYPGHKGEAGYIVLFVFNVLLTILGLASIYFCNLYWMVVPFAIGYIIVVSVDGHLLGTVYTNLGFWFGPCSIIAGCVAWLMSVIFGIIIYLYVQDNTEPNGDGSSNPINAAGAGEQAKSTKSTNNNKKKKKKRKKKKPSPSIMNSKFQ</sequence>